<evidence type="ECO:0000313" key="14">
    <source>
        <dbReference type="Proteomes" id="UP000221165"/>
    </source>
</evidence>
<gene>
    <name evidence="13" type="ORF">CSUI_005910</name>
</gene>
<comment type="similarity">
    <text evidence="2">Belongs to the RRM U1 A/B'' family.</text>
</comment>
<evidence type="ECO:0000256" key="10">
    <source>
        <dbReference type="PROSITE-ProRule" id="PRU00176"/>
    </source>
</evidence>
<feature type="region of interest" description="Disordered" evidence="11">
    <location>
        <begin position="339"/>
        <end position="393"/>
    </location>
</feature>
<keyword evidence="4" id="KW-0747">Spliceosome</keyword>
<organism evidence="13 14">
    <name type="scientific">Cystoisospora suis</name>
    <dbReference type="NCBI Taxonomy" id="483139"/>
    <lineage>
        <taxon>Eukaryota</taxon>
        <taxon>Sar</taxon>
        <taxon>Alveolata</taxon>
        <taxon>Apicomplexa</taxon>
        <taxon>Conoidasida</taxon>
        <taxon>Coccidia</taxon>
        <taxon>Eucoccidiorida</taxon>
        <taxon>Eimeriorina</taxon>
        <taxon>Sarcocystidae</taxon>
        <taxon>Cystoisospora</taxon>
    </lineage>
</organism>
<dbReference type="FunFam" id="3.30.70.330:FF:000029">
    <property type="entry name" value="U2 small nuclear ribonucleoprotein B"/>
    <property type="match status" value="1"/>
</dbReference>
<dbReference type="OrthoDB" id="277802at2759"/>
<evidence type="ECO:0000259" key="12">
    <source>
        <dbReference type="PROSITE" id="PS50102"/>
    </source>
</evidence>
<feature type="compositionally biased region" description="Gly residues" evidence="11">
    <location>
        <begin position="1"/>
        <end position="15"/>
    </location>
</feature>
<keyword evidence="14" id="KW-1185">Reference proteome</keyword>
<dbReference type="CDD" id="cd12246">
    <property type="entry name" value="RRM1_U1A_like"/>
    <property type="match status" value="1"/>
</dbReference>
<keyword evidence="3" id="KW-0507">mRNA processing</keyword>
<dbReference type="Pfam" id="PF00076">
    <property type="entry name" value="RRM_1"/>
    <property type="match status" value="2"/>
</dbReference>
<protein>
    <submittedName>
        <fullName evidence="13">Rna recognition motif-containing protein</fullName>
    </submittedName>
</protein>
<feature type="compositionally biased region" description="Pro residues" evidence="11">
    <location>
        <begin position="60"/>
        <end position="86"/>
    </location>
</feature>
<sequence>MNPPGGFGGGGGGLSLSGPRTGSLGGLPTPGAPGVAAGGGPPPPFPPGFSMLPPVGTGGPPVPRPGMVGLPPPGSAGPGGGPPPSHPGAAMGHLNPSVVNNSHVPRAPFPAAAAGAGGAMPPGGAGMIPGGAGVGGAGFPPPLMAPPAMSMLMPDMAALTSLGVPVLAPGGRKPKNMQPPTQDMGIPPNQTIYINNINDRVKLTELKENLKSMFKQFGEIRQIVAMSSFWRRGQAWIVFASVDAATKAIQGMQGFVYHGQPLRINYSITKSDIIAKEDGTFTPRPPGPKKPRAIREREERQRELFLQMQHQYMQMQAGGDVNGTGAAAGGLTNGNATLDQQQQQQQQGTLTTQAGGGAADQANNLKRKAESQLPSPQPPKHGDAFVPGPPPMSAPAVDMNFPAMPNKVLFLENLPEDATMEGLVALFSMHPGMSEVRPVLWRRVAFVEYENELMAANAMNALQGYNMNGSQIKITYARR</sequence>
<feature type="compositionally biased region" description="Low complexity" evidence="11">
    <location>
        <begin position="339"/>
        <end position="364"/>
    </location>
</feature>
<comment type="subcellular location">
    <subcellularLocation>
        <location evidence="1">Nucleus</location>
    </subcellularLocation>
</comment>
<dbReference type="CDD" id="cd12247">
    <property type="entry name" value="RRM2_U1A_like"/>
    <property type="match status" value="1"/>
</dbReference>
<evidence type="ECO:0000256" key="7">
    <source>
        <dbReference type="ARBA" id="ARBA00023187"/>
    </source>
</evidence>
<dbReference type="GO" id="GO:0005681">
    <property type="term" value="C:spliceosomal complex"/>
    <property type="evidence" value="ECO:0007669"/>
    <property type="project" value="UniProtKB-KW"/>
</dbReference>
<keyword evidence="8" id="KW-0539">Nucleus</keyword>
<evidence type="ECO:0000256" key="11">
    <source>
        <dbReference type="SAM" id="MobiDB-lite"/>
    </source>
</evidence>
<keyword evidence="5" id="KW-0677">Repeat</keyword>
<accession>A0A2C6K3F3</accession>
<dbReference type="AlphaFoldDB" id="A0A2C6K3F3"/>
<dbReference type="InterPro" id="IPR012677">
    <property type="entry name" value="Nucleotide-bd_a/b_plait_sf"/>
</dbReference>
<dbReference type="EMBL" id="MIGC01002921">
    <property type="protein sequence ID" value="PHJ20261.1"/>
    <property type="molecule type" value="Genomic_DNA"/>
</dbReference>
<evidence type="ECO:0000256" key="3">
    <source>
        <dbReference type="ARBA" id="ARBA00022664"/>
    </source>
</evidence>
<dbReference type="FunFam" id="3.30.70.330:FF:000039">
    <property type="entry name" value="U1 small nuclear ribonucleoprotein A"/>
    <property type="match status" value="1"/>
</dbReference>
<dbReference type="InterPro" id="IPR035979">
    <property type="entry name" value="RBD_domain_sf"/>
</dbReference>
<dbReference type="SUPFAM" id="SSF54928">
    <property type="entry name" value="RNA-binding domain, RBD"/>
    <property type="match status" value="1"/>
</dbReference>
<dbReference type="RefSeq" id="XP_067921951.1">
    <property type="nucleotide sequence ID" value="XM_068066076.1"/>
</dbReference>
<dbReference type="VEuPathDB" id="ToxoDB:CSUI_005910"/>
<dbReference type="SMART" id="SM00360">
    <property type="entry name" value="RRM"/>
    <property type="match status" value="2"/>
</dbReference>
<feature type="region of interest" description="Disordered" evidence="11">
    <location>
        <begin position="1"/>
        <end position="92"/>
    </location>
</feature>
<dbReference type="GO" id="GO:0003723">
    <property type="term" value="F:RNA binding"/>
    <property type="evidence" value="ECO:0007669"/>
    <property type="project" value="UniProtKB-UniRule"/>
</dbReference>
<dbReference type="Proteomes" id="UP000221165">
    <property type="component" value="Unassembled WGS sequence"/>
</dbReference>
<dbReference type="PANTHER" id="PTHR10501">
    <property type="entry name" value="U1 SMALL NUCLEAR RIBONUCLEOPROTEIN A/U2 SMALL NUCLEAR RIBONUCLEOPROTEIN B"/>
    <property type="match status" value="1"/>
</dbReference>
<keyword evidence="9" id="KW-0687">Ribonucleoprotein</keyword>
<dbReference type="GO" id="GO:0006397">
    <property type="term" value="P:mRNA processing"/>
    <property type="evidence" value="ECO:0007669"/>
    <property type="project" value="UniProtKB-KW"/>
</dbReference>
<evidence type="ECO:0000256" key="6">
    <source>
        <dbReference type="ARBA" id="ARBA00022884"/>
    </source>
</evidence>
<feature type="region of interest" description="Disordered" evidence="11">
    <location>
        <begin position="276"/>
        <end position="295"/>
    </location>
</feature>
<evidence type="ECO:0000256" key="9">
    <source>
        <dbReference type="ARBA" id="ARBA00023274"/>
    </source>
</evidence>
<dbReference type="PROSITE" id="PS50102">
    <property type="entry name" value="RRM"/>
    <property type="match status" value="2"/>
</dbReference>
<feature type="domain" description="RRM" evidence="12">
    <location>
        <begin position="190"/>
        <end position="269"/>
    </location>
</feature>
<dbReference type="Gene3D" id="3.30.70.330">
    <property type="match status" value="2"/>
</dbReference>
<dbReference type="InterPro" id="IPR000504">
    <property type="entry name" value="RRM_dom"/>
</dbReference>
<evidence type="ECO:0000256" key="1">
    <source>
        <dbReference type="ARBA" id="ARBA00004123"/>
    </source>
</evidence>
<evidence type="ECO:0000313" key="13">
    <source>
        <dbReference type="EMBL" id="PHJ20261.1"/>
    </source>
</evidence>
<evidence type="ECO:0000256" key="4">
    <source>
        <dbReference type="ARBA" id="ARBA00022728"/>
    </source>
</evidence>
<dbReference type="GeneID" id="94429287"/>
<dbReference type="GO" id="GO:0030532">
    <property type="term" value="C:small nuclear ribonucleoprotein complex"/>
    <property type="evidence" value="ECO:0007669"/>
    <property type="project" value="UniProtKB-ARBA"/>
</dbReference>
<feature type="compositionally biased region" description="Low complexity" evidence="11">
    <location>
        <begin position="16"/>
        <end position="35"/>
    </location>
</feature>
<reference evidence="13 14" key="1">
    <citation type="journal article" date="2017" name="Int. J. Parasitol.">
        <title>The genome of the protozoan parasite Cystoisospora suis and a reverse vaccinology approach to identify vaccine candidates.</title>
        <authorList>
            <person name="Palmieri N."/>
            <person name="Shrestha A."/>
            <person name="Ruttkowski B."/>
            <person name="Beck T."/>
            <person name="Vogl C."/>
            <person name="Tomley F."/>
            <person name="Blake D.P."/>
            <person name="Joachim A."/>
        </authorList>
    </citation>
    <scope>NUCLEOTIDE SEQUENCE [LARGE SCALE GENOMIC DNA]</scope>
    <source>
        <strain evidence="13 14">Wien I</strain>
    </source>
</reference>
<proteinExistence type="inferred from homology"/>
<comment type="caution">
    <text evidence="13">The sequence shown here is derived from an EMBL/GenBank/DDBJ whole genome shotgun (WGS) entry which is preliminary data.</text>
</comment>
<evidence type="ECO:0000256" key="2">
    <source>
        <dbReference type="ARBA" id="ARBA00007243"/>
    </source>
</evidence>
<name>A0A2C6K3F3_9APIC</name>
<keyword evidence="7" id="KW-0508">mRNA splicing</keyword>
<dbReference type="GO" id="GO:0008380">
    <property type="term" value="P:RNA splicing"/>
    <property type="evidence" value="ECO:0007669"/>
    <property type="project" value="UniProtKB-KW"/>
</dbReference>
<evidence type="ECO:0000256" key="8">
    <source>
        <dbReference type="ARBA" id="ARBA00023242"/>
    </source>
</evidence>
<keyword evidence="6 10" id="KW-0694">RNA-binding</keyword>
<evidence type="ECO:0000256" key="5">
    <source>
        <dbReference type="ARBA" id="ARBA00022737"/>
    </source>
</evidence>
<feature type="domain" description="RRM" evidence="12">
    <location>
        <begin position="407"/>
        <end position="479"/>
    </location>
</feature>